<keyword evidence="7" id="KW-0496">Mitochondrion</keyword>
<dbReference type="PANTHER" id="PTHR13080">
    <property type="entry name" value="ATP SYNTHASE F CHAIN, MITOCHONDRIAL-RELATED"/>
    <property type="match status" value="1"/>
</dbReference>
<gene>
    <name evidence="10" type="ORF">KUTeg_004589</name>
</gene>
<dbReference type="InterPro" id="IPR019344">
    <property type="entry name" value="F1F0-ATPsyn_F_prd"/>
</dbReference>
<comment type="caution">
    <text evidence="10">The sequence shown here is derived from an EMBL/GenBank/DDBJ whole genome shotgun (WGS) entry which is preliminary data.</text>
</comment>
<proteinExistence type="inferred from homology"/>
<keyword evidence="5" id="KW-0375">Hydrogen ion transport</keyword>
<comment type="subcellular location">
    <subcellularLocation>
        <location evidence="1">Mitochondrion membrane</location>
    </subcellularLocation>
</comment>
<organism evidence="10 11">
    <name type="scientific">Tegillarca granosa</name>
    <name type="common">Malaysian cockle</name>
    <name type="synonym">Anadara granosa</name>
    <dbReference type="NCBI Taxonomy" id="220873"/>
    <lineage>
        <taxon>Eukaryota</taxon>
        <taxon>Metazoa</taxon>
        <taxon>Spiralia</taxon>
        <taxon>Lophotrochozoa</taxon>
        <taxon>Mollusca</taxon>
        <taxon>Bivalvia</taxon>
        <taxon>Autobranchia</taxon>
        <taxon>Pteriomorphia</taxon>
        <taxon>Arcoida</taxon>
        <taxon>Arcoidea</taxon>
        <taxon>Arcidae</taxon>
        <taxon>Tegillarca</taxon>
    </lineage>
</organism>
<keyword evidence="8" id="KW-0472">Membrane</keyword>
<name>A0ABQ9FUW9_TEGGR</name>
<evidence type="ECO:0000256" key="2">
    <source>
        <dbReference type="ARBA" id="ARBA00005895"/>
    </source>
</evidence>
<evidence type="ECO:0000256" key="5">
    <source>
        <dbReference type="ARBA" id="ARBA00022781"/>
    </source>
</evidence>
<dbReference type="Proteomes" id="UP001217089">
    <property type="component" value="Unassembled WGS sequence"/>
</dbReference>
<evidence type="ECO:0000256" key="6">
    <source>
        <dbReference type="ARBA" id="ARBA00023065"/>
    </source>
</evidence>
<evidence type="ECO:0000313" key="10">
    <source>
        <dbReference type="EMBL" id="KAJ8319498.1"/>
    </source>
</evidence>
<evidence type="ECO:0000256" key="4">
    <source>
        <dbReference type="ARBA" id="ARBA00022547"/>
    </source>
</evidence>
<dbReference type="Pfam" id="PF10206">
    <property type="entry name" value="WRW"/>
    <property type="match status" value="1"/>
</dbReference>
<evidence type="ECO:0000256" key="1">
    <source>
        <dbReference type="ARBA" id="ARBA00004325"/>
    </source>
</evidence>
<keyword evidence="9" id="KW-0066">ATP synthesis</keyword>
<comment type="similarity">
    <text evidence="2">Belongs to the ATPase F chain family.</text>
</comment>
<dbReference type="EMBL" id="JARBDR010000214">
    <property type="protein sequence ID" value="KAJ8319498.1"/>
    <property type="molecule type" value="Genomic_DNA"/>
</dbReference>
<evidence type="ECO:0000256" key="9">
    <source>
        <dbReference type="ARBA" id="ARBA00023310"/>
    </source>
</evidence>
<keyword evidence="11" id="KW-1185">Reference proteome</keyword>
<keyword evidence="3" id="KW-0813">Transport</keyword>
<evidence type="ECO:0000256" key="8">
    <source>
        <dbReference type="ARBA" id="ARBA00023136"/>
    </source>
</evidence>
<dbReference type="PANTHER" id="PTHR13080:SF20">
    <property type="entry name" value="ATP SYNTHASE SUBUNIT F, MITOCHONDRIAL-RELATED"/>
    <property type="match status" value="1"/>
</dbReference>
<keyword evidence="4" id="KW-0138">CF(0)</keyword>
<sequence length="138" mass="16128">MLKVVRPKTTMGQQGTKFVNTIGRYPEGYNARVHGPYSPAVFYGKKDTPFTQVKLEELPKWIGRRRFTPTAMASAFSRAIHRYHGKYIRVRRAGPRPFYFHWWMLTDITSTINEKSIFSFEFEQHGTHTNLNSDLILT</sequence>
<evidence type="ECO:0000256" key="7">
    <source>
        <dbReference type="ARBA" id="ARBA00023128"/>
    </source>
</evidence>
<reference evidence="10 11" key="1">
    <citation type="submission" date="2022-12" db="EMBL/GenBank/DDBJ databases">
        <title>Chromosome-level genome of Tegillarca granosa.</title>
        <authorList>
            <person name="Kim J."/>
        </authorList>
    </citation>
    <scope>NUCLEOTIDE SEQUENCE [LARGE SCALE GENOMIC DNA]</scope>
    <source>
        <strain evidence="10">Teg-2019</strain>
        <tissue evidence="10">Adductor muscle</tissue>
    </source>
</reference>
<protein>
    <submittedName>
        <fullName evidence="10">Uncharacterized protein</fullName>
    </submittedName>
</protein>
<evidence type="ECO:0000313" key="11">
    <source>
        <dbReference type="Proteomes" id="UP001217089"/>
    </source>
</evidence>
<keyword evidence="6" id="KW-0406">Ion transport</keyword>
<accession>A0ABQ9FUW9</accession>
<evidence type="ECO:0000256" key="3">
    <source>
        <dbReference type="ARBA" id="ARBA00022448"/>
    </source>
</evidence>